<dbReference type="EMBL" id="AP023092">
    <property type="protein sequence ID" value="BCE30999.1"/>
    <property type="molecule type" value="Genomic_DNA"/>
</dbReference>
<dbReference type="RefSeq" id="WP_110116087.1">
    <property type="nucleotide sequence ID" value="NZ_AP022639.1"/>
</dbReference>
<reference evidence="5" key="4">
    <citation type="submission" date="2020-05" db="EMBL/GenBank/DDBJ databases">
        <title>Complete genome sequence of Bradyrhizobium diazoefficiens XF9 isolated from soybean nodule.</title>
        <authorList>
            <person name="Noda R."/>
            <person name="Kakizaki K."/>
            <person name="Minamisawa K."/>
        </authorList>
    </citation>
    <scope>NUCLEOTIDE SEQUENCE</scope>
    <source>
        <strain evidence="5">XF9</strain>
    </source>
</reference>
<reference evidence="4" key="3">
    <citation type="submission" date="2020-05" db="EMBL/GenBank/DDBJ databases">
        <title>Complete genome sequence of Bradyrhizobium diazoefficiens XF8 isolated from soybean nodule.</title>
        <authorList>
            <person name="Noda R."/>
            <person name="Kakizaki K."/>
            <person name="Minamisawa K."/>
        </authorList>
    </citation>
    <scope>NUCLEOTIDE SEQUENCE</scope>
    <source>
        <strain evidence="4">XF8</strain>
    </source>
</reference>
<dbReference type="EMBL" id="AP023098">
    <property type="protein sequence ID" value="BCE84328.1"/>
    <property type="molecule type" value="Genomic_DNA"/>
</dbReference>
<gene>
    <name evidence="2" type="ORF">XF2B_47680</name>
    <name evidence="3" type="ORF">XF3B_48850</name>
    <name evidence="4" type="ORF">XF8B_48470</name>
    <name evidence="5" type="ORF">XF9B_57490</name>
</gene>
<evidence type="ECO:0000313" key="3">
    <source>
        <dbReference type="EMBL" id="BCE39854.1"/>
    </source>
</evidence>
<dbReference type="EMBL" id="AP023097">
    <property type="protein sequence ID" value="BCE74736.1"/>
    <property type="molecule type" value="Genomic_DNA"/>
</dbReference>
<protein>
    <submittedName>
        <fullName evidence="3">Uncharacterized protein</fullName>
    </submittedName>
</protein>
<feature type="compositionally biased region" description="Basic and acidic residues" evidence="1">
    <location>
        <begin position="193"/>
        <end position="231"/>
    </location>
</feature>
<accession>A0A809YIX4</accession>
<evidence type="ECO:0000313" key="4">
    <source>
        <dbReference type="EMBL" id="BCE74736.1"/>
    </source>
</evidence>
<evidence type="ECO:0000256" key="1">
    <source>
        <dbReference type="SAM" id="MobiDB-lite"/>
    </source>
</evidence>
<feature type="region of interest" description="Disordered" evidence="1">
    <location>
        <begin position="176"/>
        <end position="255"/>
    </location>
</feature>
<proteinExistence type="predicted"/>
<dbReference type="EMBL" id="AP023093">
    <property type="protein sequence ID" value="BCE39854.1"/>
    <property type="molecule type" value="Genomic_DNA"/>
</dbReference>
<reference evidence="2" key="1">
    <citation type="submission" date="2020-05" db="EMBL/GenBank/DDBJ databases">
        <title>Complete genome sequence of Bradyrhizobium diazoefficiens XF2 isolated from soybean nodule.</title>
        <authorList>
            <person name="Noda R."/>
            <person name="Kakizaki K."/>
            <person name="Minamisawa K."/>
        </authorList>
    </citation>
    <scope>NUCLEOTIDE SEQUENCE</scope>
    <source>
        <strain evidence="2">XF2</strain>
    </source>
</reference>
<sequence>MTSRELLKRTAFAKRNPEWNDDLRGANIAIEHARGMVAAGKLTHREYKDYEAHLWHEMLDKMPMEVFSEMQADGSLEDLEALARGYDDDRDSSSVVESRKAVERKVKADALEQKWLDGTIDDKTYAQLSRDHVGASERLDKMIADDDHDRAAHEAFNRNYAEEPDHENGLVRFLNENYGRGKKPDGSDVEPFSLKRDDRSSWEKATDDDGFTDLDKLADFDRSESGSESHHPGGYVDQEAVLDLGSSFTNNPNQD</sequence>
<evidence type="ECO:0000313" key="2">
    <source>
        <dbReference type="EMBL" id="BCE30999.1"/>
    </source>
</evidence>
<reference evidence="3" key="2">
    <citation type="submission" date="2020-05" db="EMBL/GenBank/DDBJ databases">
        <title>Complete genome sequence of Bradyrhizobium diazoefficiens XF3 isolated from soybean nodule.</title>
        <authorList>
            <person name="Noda R."/>
            <person name="Kakizaki K."/>
            <person name="Minamisawa K."/>
        </authorList>
    </citation>
    <scope>NUCLEOTIDE SEQUENCE</scope>
    <source>
        <strain evidence="3">XF3</strain>
    </source>
</reference>
<organism evidence="3">
    <name type="scientific">Bradyrhizobium diazoefficiens</name>
    <dbReference type="NCBI Taxonomy" id="1355477"/>
    <lineage>
        <taxon>Bacteria</taxon>
        <taxon>Pseudomonadati</taxon>
        <taxon>Pseudomonadota</taxon>
        <taxon>Alphaproteobacteria</taxon>
        <taxon>Hyphomicrobiales</taxon>
        <taxon>Nitrobacteraceae</taxon>
        <taxon>Bradyrhizobium</taxon>
    </lineage>
</organism>
<evidence type="ECO:0000313" key="5">
    <source>
        <dbReference type="EMBL" id="BCE84328.1"/>
    </source>
</evidence>
<dbReference type="AlphaFoldDB" id="A0A809YIX4"/>
<feature type="compositionally biased region" description="Polar residues" evidence="1">
    <location>
        <begin position="246"/>
        <end position="255"/>
    </location>
</feature>
<name>A0A809YIX4_9BRAD</name>